<reference evidence="2" key="1">
    <citation type="submission" date="2020-11" db="EMBL/GenBank/DDBJ databases">
        <authorList>
            <person name="Tran Van P."/>
        </authorList>
    </citation>
    <scope>NUCLEOTIDE SEQUENCE</scope>
</reference>
<keyword evidence="3" id="KW-1185">Reference proteome</keyword>
<feature type="compositionally biased region" description="Acidic residues" evidence="1">
    <location>
        <begin position="66"/>
        <end position="77"/>
    </location>
</feature>
<accession>A0A7R9AEV9</accession>
<protein>
    <submittedName>
        <fullName evidence="2">Uncharacterized protein</fullName>
    </submittedName>
</protein>
<organism evidence="2">
    <name type="scientific">Darwinula stevensoni</name>
    <dbReference type="NCBI Taxonomy" id="69355"/>
    <lineage>
        <taxon>Eukaryota</taxon>
        <taxon>Metazoa</taxon>
        <taxon>Ecdysozoa</taxon>
        <taxon>Arthropoda</taxon>
        <taxon>Crustacea</taxon>
        <taxon>Oligostraca</taxon>
        <taxon>Ostracoda</taxon>
        <taxon>Podocopa</taxon>
        <taxon>Podocopida</taxon>
        <taxon>Darwinulocopina</taxon>
        <taxon>Darwinuloidea</taxon>
        <taxon>Darwinulidae</taxon>
        <taxon>Darwinula</taxon>
    </lineage>
</organism>
<evidence type="ECO:0000256" key="1">
    <source>
        <dbReference type="SAM" id="MobiDB-lite"/>
    </source>
</evidence>
<name>A0A7R9AEV9_9CRUS</name>
<dbReference type="OrthoDB" id="7451790at2759"/>
<proteinExistence type="predicted"/>
<feature type="compositionally biased region" description="Low complexity" evidence="1">
    <location>
        <begin position="261"/>
        <end position="271"/>
    </location>
</feature>
<dbReference type="AlphaFoldDB" id="A0A7R9AEV9"/>
<dbReference type="Proteomes" id="UP000677054">
    <property type="component" value="Unassembled WGS sequence"/>
</dbReference>
<feature type="non-terminal residue" evidence="2">
    <location>
        <position position="297"/>
    </location>
</feature>
<feature type="compositionally biased region" description="Basic and acidic residues" evidence="1">
    <location>
        <begin position="55"/>
        <end position="65"/>
    </location>
</feature>
<evidence type="ECO:0000313" key="3">
    <source>
        <dbReference type="Proteomes" id="UP000677054"/>
    </source>
</evidence>
<dbReference type="EMBL" id="LR904596">
    <property type="protein sequence ID" value="CAD7252952.1"/>
    <property type="molecule type" value="Genomic_DNA"/>
</dbReference>
<dbReference type="EMBL" id="CAJPEV010005079">
    <property type="protein sequence ID" value="CAG0902718.1"/>
    <property type="molecule type" value="Genomic_DNA"/>
</dbReference>
<gene>
    <name evidence="2" type="ORF">DSTB1V02_LOCUS12703</name>
</gene>
<feature type="non-terminal residue" evidence="2">
    <location>
        <position position="1"/>
    </location>
</feature>
<feature type="region of interest" description="Disordered" evidence="1">
    <location>
        <begin position="233"/>
        <end position="297"/>
    </location>
</feature>
<feature type="region of interest" description="Disordered" evidence="1">
    <location>
        <begin position="43"/>
        <end position="77"/>
    </location>
</feature>
<evidence type="ECO:0000313" key="2">
    <source>
        <dbReference type="EMBL" id="CAD7252952.1"/>
    </source>
</evidence>
<feature type="compositionally biased region" description="Low complexity" evidence="1">
    <location>
        <begin position="288"/>
        <end position="297"/>
    </location>
</feature>
<sequence>AGEHLETREKLEELRRKYGTNTWLHSQAGSKIEDILGISRRESSVQENLDTNADGDSKDEGIHSETEDEDPDIHEEDGEVFMGFDLDKGEERLVMVGEKHVSEKDISGKTLGKWGLESIIDASIPSPGLLKITFVTFRRVEERAYSMEDEDSKGLLERLRPQLEKHLEKTVMENVLQCFKCSSLFSQAMAHVTYKLNIGDPPNHLHHPNSKGLQKVMQCPNCKSDFVVSVPEVPTPASREKKKSQSCQPVSLRSASEERSGSSQSETDSSSTARAPGGHTDSDDIEIISESSIEVMH</sequence>